<reference evidence="2 3" key="1">
    <citation type="submission" date="2024-01" db="EMBL/GenBank/DDBJ databases">
        <title>Genome assemblies of Stephania.</title>
        <authorList>
            <person name="Yang L."/>
        </authorList>
    </citation>
    <scope>NUCLEOTIDE SEQUENCE [LARGE SCALE GENOMIC DNA]</scope>
    <source>
        <strain evidence="2">YNDBR</strain>
        <tissue evidence="2">Leaf</tissue>
    </source>
</reference>
<dbReference type="Proteomes" id="UP001420932">
    <property type="component" value="Unassembled WGS sequence"/>
</dbReference>
<accession>A0AAP0KF48</accession>
<protein>
    <submittedName>
        <fullName evidence="2">Uncharacterized protein</fullName>
    </submittedName>
</protein>
<comment type="caution">
    <text evidence="2">The sequence shown here is derived from an EMBL/GenBank/DDBJ whole genome shotgun (WGS) entry which is preliminary data.</text>
</comment>
<dbReference type="EMBL" id="JBBNAF010000004">
    <property type="protein sequence ID" value="KAK9151392.1"/>
    <property type="molecule type" value="Genomic_DNA"/>
</dbReference>
<evidence type="ECO:0000313" key="3">
    <source>
        <dbReference type="Proteomes" id="UP001420932"/>
    </source>
</evidence>
<gene>
    <name evidence="2" type="ORF">Syun_009701</name>
</gene>
<evidence type="ECO:0000256" key="1">
    <source>
        <dbReference type="SAM" id="MobiDB-lite"/>
    </source>
</evidence>
<keyword evidence="3" id="KW-1185">Reference proteome</keyword>
<dbReference type="AlphaFoldDB" id="A0AAP0KF48"/>
<proteinExistence type="predicted"/>
<organism evidence="2 3">
    <name type="scientific">Stephania yunnanensis</name>
    <dbReference type="NCBI Taxonomy" id="152371"/>
    <lineage>
        <taxon>Eukaryota</taxon>
        <taxon>Viridiplantae</taxon>
        <taxon>Streptophyta</taxon>
        <taxon>Embryophyta</taxon>
        <taxon>Tracheophyta</taxon>
        <taxon>Spermatophyta</taxon>
        <taxon>Magnoliopsida</taxon>
        <taxon>Ranunculales</taxon>
        <taxon>Menispermaceae</taxon>
        <taxon>Menispermoideae</taxon>
        <taxon>Cissampelideae</taxon>
        <taxon>Stephania</taxon>
    </lineage>
</organism>
<sequence>MEKNEKMRNLVVGDGLVEGIDENRIVPKITDLFRYCSLPQFSITQSELCVYLGFIQSYYIIRPPLRPPLHFQRPRPRPRRRRHPVLPRLLPHLALCRRPSPSAPFPPHVSLHVPRRH</sequence>
<name>A0AAP0KF48_9MAGN</name>
<feature type="region of interest" description="Disordered" evidence="1">
    <location>
        <begin position="98"/>
        <end position="117"/>
    </location>
</feature>
<evidence type="ECO:0000313" key="2">
    <source>
        <dbReference type="EMBL" id="KAK9151392.1"/>
    </source>
</evidence>